<accession>Q16RK3</accession>
<reference evidence="7" key="1">
    <citation type="submission" date="2005-10" db="EMBL/GenBank/DDBJ databases">
        <authorList>
            <person name="Loftus B.J."/>
            <person name="Nene V.M."/>
            <person name="Hannick L.I."/>
            <person name="Bidwell S."/>
            <person name="Haas B."/>
            <person name="Amedeo P."/>
            <person name="Orvis J."/>
            <person name="Wortman J.R."/>
            <person name="White O.R."/>
            <person name="Salzberg S."/>
            <person name="Shumway M."/>
            <person name="Koo H."/>
            <person name="Zhao Y."/>
            <person name="Holmes M."/>
            <person name="Miller J."/>
            <person name="Schatz M."/>
            <person name="Pop M."/>
            <person name="Pai G."/>
            <person name="Utterback T."/>
            <person name="Rogers Y.-H."/>
            <person name="Kravitz S."/>
            <person name="Fraser C.M."/>
        </authorList>
    </citation>
    <scope>NUCLEOTIDE SEQUENCE</scope>
    <source>
        <strain evidence="7">Liverpool</strain>
    </source>
</reference>
<organism evidence="7 8">
    <name type="scientific">Aedes aegypti</name>
    <name type="common">Yellowfever mosquito</name>
    <name type="synonym">Culex aegypti</name>
    <dbReference type="NCBI Taxonomy" id="7159"/>
    <lineage>
        <taxon>Eukaryota</taxon>
        <taxon>Metazoa</taxon>
        <taxon>Ecdysozoa</taxon>
        <taxon>Arthropoda</taxon>
        <taxon>Hexapoda</taxon>
        <taxon>Insecta</taxon>
        <taxon>Pterygota</taxon>
        <taxon>Neoptera</taxon>
        <taxon>Endopterygota</taxon>
        <taxon>Diptera</taxon>
        <taxon>Nematocera</taxon>
        <taxon>Culicoidea</taxon>
        <taxon>Culicidae</taxon>
        <taxon>Culicinae</taxon>
        <taxon>Aedini</taxon>
        <taxon>Aedes</taxon>
        <taxon>Stegomyia</taxon>
    </lineage>
</organism>
<dbReference type="PaxDb" id="7159-AAEL010925-PA"/>
<evidence type="ECO:0000256" key="5">
    <source>
        <dbReference type="ARBA" id="ARBA00023242"/>
    </source>
</evidence>
<dbReference type="InterPro" id="IPR002100">
    <property type="entry name" value="TF_MADSbox"/>
</dbReference>
<reference evidence="7" key="3">
    <citation type="submission" date="2012-09" db="EMBL/GenBank/DDBJ databases">
        <authorList>
            <consortium name="VectorBase"/>
        </authorList>
    </citation>
    <scope>NUCLEOTIDE SEQUENCE</scope>
    <source>
        <strain evidence="7">Liverpool</strain>
    </source>
</reference>
<dbReference type="EMBL" id="CH477707">
    <property type="protein sequence ID" value="EAT37038.1"/>
    <property type="molecule type" value="Genomic_DNA"/>
</dbReference>
<dbReference type="STRING" id="7159.Q16RK3"/>
<evidence type="ECO:0000256" key="2">
    <source>
        <dbReference type="ARBA" id="ARBA00023015"/>
    </source>
</evidence>
<proteinExistence type="predicted"/>
<comment type="subcellular location">
    <subcellularLocation>
        <location evidence="1">Nucleus</location>
    </subcellularLocation>
</comment>
<protein>
    <submittedName>
        <fullName evidence="7">AAEL010925-PA</fullName>
    </submittedName>
</protein>
<evidence type="ECO:0000256" key="1">
    <source>
        <dbReference type="ARBA" id="ARBA00004123"/>
    </source>
</evidence>
<reference evidence="7" key="2">
    <citation type="journal article" date="2007" name="Science">
        <title>Genome sequence of Aedes aegypti, a major arbovirus vector.</title>
        <authorList>
            <person name="Nene V."/>
            <person name="Wortman J.R."/>
            <person name="Lawson D."/>
            <person name="Haas B."/>
            <person name="Kodira C."/>
            <person name="Tu Z.J."/>
            <person name="Loftus B."/>
            <person name="Xi Z."/>
            <person name="Megy K."/>
            <person name="Grabherr M."/>
            <person name="Ren Q."/>
            <person name="Zdobnov E.M."/>
            <person name="Lobo N.F."/>
            <person name="Campbell K.S."/>
            <person name="Brown S.E."/>
            <person name="Bonaldo M.F."/>
            <person name="Zhu J."/>
            <person name="Sinkins S.P."/>
            <person name="Hogenkamp D.G."/>
            <person name="Amedeo P."/>
            <person name="Arensburger P."/>
            <person name="Atkinson P.W."/>
            <person name="Bidwell S."/>
            <person name="Biedler J."/>
            <person name="Birney E."/>
            <person name="Bruggner R.V."/>
            <person name="Costas J."/>
            <person name="Coy M.R."/>
            <person name="Crabtree J."/>
            <person name="Crawford M."/>
            <person name="Debruyn B."/>
            <person name="Decaprio D."/>
            <person name="Eiglmeier K."/>
            <person name="Eisenstadt E."/>
            <person name="El-Dorry H."/>
            <person name="Gelbart W.M."/>
            <person name="Gomes S.L."/>
            <person name="Hammond M."/>
            <person name="Hannick L.I."/>
            <person name="Hogan J.R."/>
            <person name="Holmes M.H."/>
            <person name="Jaffe D."/>
            <person name="Johnston J.S."/>
            <person name="Kennedy R.C."/>
            <person name="Koo H."/>
            <person name="Kravitz S."/>
            <person name="Kriventseva E.V."/>
            <person name="Kulp D."/>
            <person name="Labutti K."/>
            <person name="Lee E."/>
            <person name="Li S."/>
            <person name="Lovin D.D."/>
            <person name="Mao C."/>
            <person name="Mauceli E."/>
            <person name="Menck C.F."/>
            <person name="Miller J.R."/>
            <person name="Montgomery P."/>
            <person name="Mori A."/>
            <person name="Nascimento A.L."/>
            <person name="Naveira H.F."/>
            <person name="Nusbaum C."/>
            <person name="O'leary S."/>
            <person name="Orvis J."/>
            <person name="Pertea M."/>
            <person name="Quesneville H."/>
            <person name="Reidenbach K.R."/>
            <person name="Rogers Y.H."/>
            <person name="Roth C.W."/>
            <person name="Schneider J.R."/>
            <person name="Schatz M."/>
            <person name="Shumway M."/>
            <person name="Stanke M."/>
            <person name="Stinson E.O."/>
            <person name="Tubio J.M."/>
            <person name="Vanzee J.P."/>
            <person name="Verjovski-Almeida S."/>
            <person name="Werner D."/>
            <person name="White O."/>
            <person name="Wyder S."/>
            <person name="Zeng Q."/>
            <person name="Zhao Q."/>
            <person name="Zhao Y."/>
            <person name="Hill C.A."/>
            <person name="Raikhel A.S."/>
            <person name="Soares M.B."/>
            <person name="Knudson D.L."/>
            <person name="Lee N.H."/>
            <person name="Galagan J."/>
            <person name="Salzberg S.L."/>
            <person name="Paulsen I.T."/>
            <person name="Dimopoulos G."/>
            <person name="Collins F.H."/>
            <person name="Birren B."/>
            <person name="Fraser-Liggett C.M."/>
            <person name="Severson D.W."/>
        </authorList>
    </citation>
    <scope>NUCLEOTIDE SEQUENCE [LARGE SCALE GENOMIC DNA]</scope>
    <source>
        <strain evidence="7">Liverpool</strain>
    </source>
</reference>
<dbReference type="GO" id="GO:0005634">
    <property type="term" value="C:nucleus"/>
    <property type="evidence" value="ECO:0007669"/>
    <property type="project" value="UniProtKB-SubCell"/>
</dbReference>
<dbReference type="OMA" id="RTNSDCY"/>
<keyword evidence="4" id="KW-0804">Transcription</keyword>
<dbReference type="PROSITE" id="PS50066">
    <property type="entry name" value="MADS_BOX_2"/>
    <property type="match status" value="1"/>
</dbReference>
<dbReference type="PhylomeDB" id="Q16RK3"/>
<dbReference type="Proteomes" id="UP000682892">
    <property type="component" value="Unassembled WGS sequence"/>
</dbReference>
<dbReference type="AlphaFoldDB" id="Q16RK3"/>
<evidence type="ECO:0000256" key="3">
    <source>
        <dbReference type="ARBA" id="ARBA00023125"/>
    </source>
</evidence>
<evidence type="ECO:0000259" key="6">
    <source>
        <dbReference type="PROSITE" id="PS50066"/>
    </source>
</evidence>
<dbReference type="GO" id="GO:0046983">
    <property type="term" value="F:protein dimerization activity"/>
    <property type="evidence" value="ECO:0007669"/>
    <property type="project" value="InterPro"/>
</dbReference>
<sequence length="252" mass="27045">MTLMKNAEVCRRTRCVIGAAAAGKANNHRVDNVSDRLRNETVAAEAACEEKKCTVQRNERATEFIHLSKQAEIPRKAAKIWEIMDPNAARDSRYNLNYSMSMMSETPEIYGNPNVSLARPPSGGLVGQVMSRGGGLMSAGNGPQCGAGGGGGGGGGGGSLSRGIKRANSDCYDDGRQMVGSQGLTGLEGCNVGSDVVDESYTSLQPKKSPPSNGKKTKGRVKIKMEYIDNKLRRYTTFSKRKTGIMITGRWM</sequence>
<keyword evidence="3" id="KW-0238">DNA-binding</keyword>
<dbReference type="eggNOG" id="KOG0015">
    <property type="taxonomic scope" value="Eukaryota"/>
</dbReference>
<keyword evidence="2" id="KW-0805">Transcription regulation</keyword>
<evidence type="ECO:0000256" key="4">
    <source>
        <dbReference type="ARBA" id="ARBA00023163"/>
    </source>
</evidence>
<dbReference type="HOGENOM" id="CLU_096598_0_0_1"/>
<dbReference type="VEuPathDB" id="VectorBase:AAEL010926"/>
<dbReference type="GO" id="GO:0003677">
    <property type="term" value="F:DNA binding"/>
    <property type="evidence" value="ECO:0007669"/>
    <property type="project" value="UniProtKB-KW"/>
</dbReference>
<dbReference type="InterPro" id="IPR036879">
    <property type="entry name" value="TF_MADSbox_sf"/>
</dbReference>
<keyword evidence="5" id="KW-0539">Nucleus</keyword>
<evidence type="ECO:0000313" key="8">
    <source>
        <dbReference type="Proteomes" id="UP000682892"/>
    </source>
</evidence>
<name>Q16RK3_AEDAE</name>
<dbReference type="SUPFAM" id="SSF55455">
    <property type="entry name" value="SRF-like"/>
    <property type="match status" value="1"/>
</dbReference>
<evidence type="ECO:0000313" key="7">
    <source>
        <dbReference type="EMBL" id="EAT37038.1"/>
    </source>
</evidence>
<feature type="domain" description="MADS-box" evidence="6">
    <location>
        <begin position="218"/>
        <end position="252"/>
    </location>
</feature>
<gene>
    <name evidence="7" type="ORF">AaeL_AAEL010925</name>
</gene>